<dbReference type="GO" id="GO:0022857">
    <property type="term" value="F:transmembrane transporter activity"/>
    <property type="evidence" value="ECO:0007669"/>
    <property type="project" value="InterPro"/>
</dbReference>
<dbReference type="GO" id="GO:0016020">
    <property type="term" value="C:membrane"/>
    <property type="evidence" value="ECO:0007669"/>
    <property type="project" value="UniProtKB-SubCell"/>
</dbReference>
<evidence type="ECO:0000313" key="8">
    <source>
        <dbReference type="EMBL" id="KAJ8933885.1"/>
    </source>
</evidence>
<feature type="transmembrane region" description="Helical" evidence="7">
    <location>
        <begin position="20"/>
        <end position="46"/>
    </location>
</feature>
<name>A0AAV8X583_9CUCU</name>
<comment type="subcellular location">
    <subcellularLocation>
        <location evidence="1">Membrane</location>
        <topology evidence="1">Multi-pass membrane protein</topology>
    </subcellularLocation>
</comment>
<dbReference type="EMBL" id="JANEYF010003804">
    <property type="protein sequence ID" value="KAJ8933885.1"/>
    <property type="molecule type" value="Genomic_DNA"/>
</dbReference>
<keyword evidence="4" id="KW-0571">Peptide transport</keyword>
<feature type="transmembrane region" description="Helical" evidence="7">
    <location>
        <begin position="58"/>
        <end position="77"/>
    </location>
</feature>
<dbReference type="Pfam" id="PF00854">
    <property type="entry name" value="PTR2"/>
    <property type="match status" value="1"/>
</dbReference>
<dbReference type="Proteomes" id="UP001162156">
    <property type="component" value="Unassembled WGS sequence"/>
</dbReference>
<dbReference type="Gene3D" id="1.20.1250.20">
    <property type="entry name" value="MFS general substrate transporter like domains"/>
    <property type="match status" value="1"/>
</dbReference>
<dbReference type="PANTHER" id="PTHR11654">
    <property type="entry name" value="OLIGOPEPTIDE TRANSPORTER-RELATED"/>
    <property type="match status" value="1"/>
</dbReference>
<sequence length="93" mass="10491">MLNKDSNDHKTITVTEPNSIHMLLLLPQYFIITAAEIMFSITGLEFSYSQAPVSMKSLLQACFLLTTAFGNLIIVIIESAKIFEKQVNFNIKH</sequence>
<keyword evidence="4" id="KW-0653">Protein transport</keyword>
<comment type="similarity">
    <text evidence="2">Belongs to the major facilitator superfamily. Proton-dependent oligopeptide transporter (POT/PTR) (TC 2.A.17) family.</text>
</comment>
<keyword evidence="5 7" id="KW-1133">Transmembrane helix</keyword>
<keyword evidence="3 7" id="KW-0812">Transmembrane</keyword>
<keyword evidence="6 7" id="KW-0472">Membrane</keyword>
<evidence type="ECO:0000256" key="4">
    <source>
        <dbReference type="ARBA" id="ARBA00022856"/>
    </source>
</evidence>
<accession>A0AAV8X583</accession>
<dbReference type="InterPro" id="IPR000109">
    <property type="entry name" value="POT_fam"/>
</dbReference>
<dbReference type="GO" id="GO:0015833">
    <property type="term" value="P:peptide transport"/>
    <property type="evidence" value="ECO:0007669"/>
    <property type="project" value="UniProtKB-KW"/>
</dbReference>
<keyword evidence="4" id="KW-0813">Transport</keyword>
<protein>
    <submittedName>
        <fullName evidence="8">Uncharacterized protein</fullName>
    </submittedName>
</protein>
<evidence type="ECO:0000256" key="5">
    <source>
        <dbReference type="ARBA" id="ARBA00022989"/>
    </source>
</evidence>
<evidence type="ECO:0000313" key="9">
    <source>
        <dbReference type="Proteomes" id="UP001162156"/>
    </source>
</evidence>
<evidence type="ECO:0000256" key="3">
    <source>
        <dbReference type="ARBA" id="ARBA00022692"/>
    </source>
</evidence>
<comment type="caution">
    <text evidence="8">The sequence shown here is derived from an EMBL/GenBank/DDBJ whole genome shotgun (WGS) entry which is preliminary data.</text>
</comment>
<dbReference type="AlphaFoldDB" id="A0AAV8X583"/>
<dbReference type="InterPro" id="IPR036259">
    <property type="entry name" value="MFS_trans_sf"/>
</dbReference>
<organism evidence="8 9">
    <name type="scientific">Rhamnusium bicolor</name>
    <dbReference type="NCBI Taxonomy" id="1586634"/>
    <lineage>
        <taxon>Eukaryota</taxon>
        <taxon>Metazoa</taxon>
        <taxon>Ecdysozoa</taxon>
        <taxon>Arthropoda</taxon>
        <taxon>Hexapoda</taxon>
        <taxon>Insecta</taxon>
        <taxon>Pterygota</taxon>
        <taxon>Neoptera</taxon>
        <taxon>Endopterygota</taxon>
        <taxon>Coleoptera</taxon>
        <taxon>Polyphaga</taxon>
        <taxon>Cucujiformia</taxon>
        <taxon>Chrysomeloidea</taxon>
        <taxon>Cerambycidae</taxon>
        <taxon>Lepturinae</taxon>
        <taxon>Rhagiini</taxon>
        <taxon>Rhamnusium</taxon>
    </lineage>
</organism>
<reference evidence="8" key="1">
    <citation type="journal article" date="2023" name="Insect Mol. Biol.">
        <title>Genome sequencing provides insights into the evolution of gene families encoding plant cell wall-degrading enzymes in longhorned beetles.</title>
        <authorList>
            <person name="Shin N.R."/>
            <person name="Okamura Y."/>
            <person name="Kirsch R."/>
            <person name="Pauchet Y."/>
        </authorList>
    </citation>
    <scope>NUCLEOTIDE SEQUENCE</scope>
    <source>
        <strain evidence="8">RBIC_L_NR</strain>
    </source>
</reference>
<evidence type="ECO:0000256" key="6">
    <source>
        <dbReference type="ARBA" id="ARBA00023136"/>
    </source>
</evidence>
<evidence type="ECO:0000256" key="7">
    <source>
        <dbReference type="SAM" id="Phobius"/>
    </source>
</evidence>
<proteinExistence type="inferred from homology"/>
<keyword evidence="9" id="KW-1185">Reference proteome</keyword>
<evidence type="ECO:0000256" key="2">
    <source>
        <dbReference type="ARBA" id="ARBA00005982"/>
    </source>
</evidence>
<gene>
    <name evidence="8" type="ORF">NQ314_013738</name>
</gene>
<evidence type="ECO:0000256" key="1">
    <source>
        <dbReference type="ARBA" id="ARBA00004141"/>
    </source>
</evidence>